<dbReference type="EMBL" id="VSRR010002245">
    <property type="protein sequence ID" value="MPC30388.1"/>
    <property type="molecule type" value="Genomic_DNA"/>
</dbReference>
<gene>
    <name evidence="2" type="ORF">E2C01_023651</name>
</gene>
<feature type="region of interest" description="Disordered" evidence="1">
    <location>
        <begin position="1"/>
        <end position="20"/>
    </location>
</feature>
<reference evidence="2 3" key="1">
    <citation type="submission" date="2019-05" db="EMBL/GenBank/DDBJ databases">
        <title>Another draft genome of Portunus trituberculatus and its Hox gene families provides insights of decapod evolution.</title>
        <authorList>
            <person name="Jeong J.-H."/>
            <person name="Song I."/>
            <person name="Kim S."/>
            <person name="Choi T."/>
            <person name="Kim D."/>
            <person name="Ryu S."/>
            <person name="Kim W."/>
        </authorList>
    </citation>
    <scope>NUCLEOTIDE SEQUENCE [LARGE SCALE GENOMIC DNA]</scope>
    <source>
        <tissue evidence="2">Muscle</tissue>
    </source>
</reference>
<name>A0A5B7E9N4_PORTR</name>
<feature type="compositionally biased region" description="Basic and acidic residues" evidence="1">
    <location>
        <begin position="89"/>
        <end position="104"/>
    </location>
</feature>
<evidence type="ECO:0000313" key="2">
    <source>
        <dbReference type="EMBL" id="MPC30388.1"/>
    </source>
</evidence>
<evidence type="ECO:0000256" key="1">
    <source>
        <dbReference type="SAM" id="MobiDB-lite"/>
    </source>
</evidence>
<feature type="compositionally biased region" description="Polar residues" evidence="1">
    <location>
        <begin position="105"/>
        <end position="116"/>
    </location>
</feature>
<keyword evidence="3" id="KW-1185">Reference proteome</keyword>
<feature type="region of interest" description="Disordered" evidence="1">
    <location>
        <begin position="57"/>
        <end position="129"/>
    </location>
</feature>
<dbReference type="AlphaFoldDB" id="A0A5B7E9N4"/>
<dbReference type="Proteomes" id="UP000324222">
    <property type="component" value="Unassembled WGS sequence"/>
</dbReference>
<sequence length="129" mass="13632">MLTLAAKGTPPIAESEMTPGCWGSFSVPLVSEQEQSHQGEYEITAQVHMTYQAMSTSAAATKGTSSAVGSEITPERVGSSTVISLSEPELSHQGEYEKTARVRTDPTNPNALSTCRQAGGDNDSPRSSR</sequence>
<feature type="compositionally biased region" description="Low complexity" evidence="1">
    <location>
        <begin position="57"/>
        <end position="70"/>
    </location>
</feature>
<comment type="caution">
    <text evidence="2">The sequence shown here is derived from an EMBL/GenBank/DDBJ whole genome shotgun (WGS) entry which is preliminary data.</text>
</comment>
<protein>
    <submittedName>
        <fullName evidence="2">Uncharacterized protein</fullName>
    </submittedName>
</protein>
<accession>A0A5B7E9N4</accession>
<proteinExistence type="predicted"/>
<organism evidence="2 3">
    <name type="scientific">Portunus trituberculatus</name>
    <name type="common">Swimming crab</name>
    <name type="synonym">Neptunus trituberculatus</name>
    <dbReference type="NCBI Taxonomy" id="210409"/>
    <lineage>
        <taxon>Eukaryota</taxon>
        <taxon>Metazoa</taxon>
        <taxon>Ecdysozoa</taxon>
        <taxon>Arthropoda</taxon>
        <taxon>Crustacea</taxon>
        <taxon>Multicrustacea</taxon>
        <taxon>Malacostraca</taxon>
        <taxon>Eumalacostraca</taxon>
        <taxon>Eucarida</taxon>
        <taxon>Decapoda</taxon>
        <taxon>Pleocyemata</taxon>
        <taxon>Brachyura</taxon>
        <taxon>Eubrachyura</taxon>
        <taxon>Portunoidea</taxon>
        <taxon>Portunidae</taxon>
        <taxon>Portuninae</taxon>
        <taxon>Portunus</taxon>
    </lineage>
</organism>
<evidence type="ECO:0000313" key="3">
    <source>
        <dbReference type="Proteomes" id="UP000324222"/>
    </source>
</evidence>